<keyword evidence="10" id="KW-1185">Reference proteome</keyword>
<evidence type="ECO:0000256" key="7">
    <source>
        <dbReference type="SAM" id="MobiDB-lite"/>
    </source>
</evidence>
<protein>
    <recommendedName>
        <fullName evidence="6">Ribonuclease VapC</fullName>
        <shortName evidence="6">RNase VapC</shortName>
        <ecNumber evidence="6">3.1.-.-</ecNumber>
    </recommendedName>
    <alternativeName>
        <fullName evidence="6">Toxin VapC</fullName>
    </alternativeName>
</protein>
<evidence type="ECO:0000256" key="1">
    <source>
        <dbReference type="ARBA" id="ARBA00022649"/>
    </source>
</evidence>
<feature type="region of interest" description="Disordered" evidence="7">
    <location>
        <begin position="71"/>
        <end position="110"/>
    </location>
</feature>
<keyword evidence="3 6" id="KW-0479">Metal-binding</keyword>
<evidence type="ECO:0000313" key="9">
    <source>
        <dbReference type="EMBL" id="QHN35303.1"/>
    </source>
</evidence>
<evidence type="ECO:0000256" key="3">
    <source>
        <dbReference type="ARBA" id="ARBA00022723"/>
    </source>
</evidence>
<evidence type="ECO:0000313" key="10">
    <source>
        <dbReference type="Proteomes" id="UP001059836"/>
    </source>
</evidence>
<evidence type="ECO:0000259" key="8">
    <source>
        <dbReference type="Pfam" id="PF01850"/>
    </source>
</evidence>
<keyword evidence="2 6" id="KW-0540">Nuclease</keyword>
<evidence type="ECO:0000256" key="2">
    <source>
        <dbReference type="ARBA" id="ARBA00022722"/>
    </source>
</evidence>
<name>A0ABX6IHG6_9ACTN</name>
<evidence type="ECO:0000256" key="4">
    <source>
        <dbReference type="ARBA" id="ARBA00022801"/>
    </source>
</evidence>
<sequence>MRRAPSGPVERYARNRPDPSRVYHPFIRWYTGIHADHPQAHSDLGDRVRDSGAGDGCSGVARCAAVGADLPADRRGSHDARRNPRRPASRSATGVAASPGQHRLPGRLPRRSPRGLARVIVVDTCVLIAHFGVDHPHAERALNILDTEETLGVHPLSLAELLVHPARTGHEQVMLSQLVRLGIEQLTPTADEPVALARLRVDTGLKMPDCCVLAAAEFASADLATFDRRLAEVATGRGVTVRTGSD</sequence>
<dbReference type="InterPro" id="IPR029060">
    <property type="entry name" value="PIN-like_dom_sf"/>
</dbReference>
<reference evidence="9" key="1">
    <citation type="journal article" date="2021" name="Nat. Microbiol.">
        <title>Cocultivation of an ultrasmall environmental parasitic bacterium with lytic ability against bacteria associated with wastewater foams.</title>
        <authorList>
            <person name="Batinovic S."/>
            <person name="Rose J.J.A."/>
            <person name="Ratcliffe J."/>
            <person name="Seviour R.J."/>
            <person name="Petrovski S."/>
        </authorList>
    </citation>
    <scope>NUCLEOTIDE SEQUENCE</scope>
    <source>
        <strain evidence="9">CON9</strain>
    </source>
</reference>
<feature type="binding site" evidence="6">
    <location>
        <position position="123"/>
    </location>
    <ligand>
        <name>Mg(2+)</name>
        <dbReference type="ChEBI" id="CHEBI:18420"/>
    </ligand>
</feature>
<dbReference type="Pfam" id="PF01850">
    <property type="entry name" value="PIN"/>
    <property type="match status" value="1"/>
</dbReference>
<evidence type="ECO:0000256" key="5">
    <source>
        <dbReference type="ARBA" id="ARBA00022842"/>
    </source>
</evidence>
<dbReference type="HAMAP" id="MF_00265">
    <property type="entry name" value="VapC_Nob1"/>
    <property type="match status" value="1"/>
</dbReference>
<keyword evidence="6" id="KW-0800">Toxin</keyword>
<dbReference type="CDD" id="cd09854">
    <property type="entry name" value="PIN_VapC-like"/>
    <property type="match status" value="1"/>
</dbReference>
<comment type="similarity">
    <text evidence="6">Belongs to the PINc/VapC protein family.</text>
</comment>
<proteinExistence type="inferred from homology"/>
<dbReference type="InterPro" id="IPR002716">
    <property type="entry name" value="PIN_dom"/>
</dbReference>
<dbReference type="EC" id="3.1.-.-" evidence="6"/>
<accession>A0ABX6IHG6</accession>
<dbReference type="SUPFAM" id="SSF88723">
    <property type="entry name" value="PIN domain-like"/>
    <property type="match status" value="1"/>
</dbReference>
<feature type="compositionally biased region" description="Basic and acidic residues" evidence="7">
    <location>
        <begin position="71"/>
        <end position="82"/>
    </location>
</feature>
<comment type="function">
    <text evidence="6">Toxic component of a toxin-antitoxin (TA) system. An RNase.</text>
</comment>
<evidence type="ECO:0000256" key="6">
    <source>
        <dbReference type="HAMAP-Rule" id="MF_00265"/>
    </source>
</evidence>
<dbReference type="InterPro" id="IPR022907">
    <property type="entry name" value="VapC_family"/>
</dbReference>
<keyword evidence="5 6" id="KW-0460">Magnesium</keyword>
<dbReference type="Proteomes" id="UP001059836">
    <property type="component" value="Chromosome"/>
</dbReference>
<gene>
    <name evidence="6" type="primary">vapC</name>
    <name evidence="9" type="ORF">GII31_10780</name>
</gene>
<feature type="domain" description="PIN" evidence="8">
    <location>
        <begin position="120"/>
        <end position="234"/>
    </location>
</feature>
<organism evidence="9 10">
    <name type="scientific">Gordonia pseudamarae</name>
    <dbReference type="NCBI Taxonomy" id="2831662"/>
    <lineage>
        <taxon>Bacteria</taxon>
        <taxon>Bacillati</taxon>
        <taxon>Actinomycetota</taxon>
        <taxon>Actinomycetes</taxon>
        <taxon>Mycobacteriales</taxon>
        <taxon>Gordoniaceae</taxon>
        <taxon>Gordonia</taxon>
    </lineage>
</organism>
<comment type="cofactor">
    <cofactor evidence="6">
        <name>Mg(2+)</name>
        <dbReference type="ChEBI" id="CHEBI:18420"/>
    </cofactor>
</comment>
<feature type="binding site" evidence="6">
    <location>
        <position position="209"/>
    </location>
    <ligand>
        <name>Mg(2+)</name>
        <dbReference type="ChEBI" id="CHEBI:18420"/>
    </ligand>
</feature>
<keyword evidence="4 6" id="KW-0378">Hydrolase</keyword>
<keyword evidence="1 6" id="KW-1277">Toxin-antitoxin system</keyword>
<dbReference type="Gene3D" id="3.40.50.1010">
    <property type="entry name" value="5'-nuclease"/>
    <property type="match status" value="1"/>
</dbReference>
<dbReference type="EMBL" id="CP045809">
    <property type="protein sequence ID" value="QHN35303.1"/>
    <property type="molecule type" value="Genomic_DNA"/>
</dbReference>